<evidence type="ECO:0000256" key="2">
    <source>
        <dbReference type="ARBA" id="ARBA00022603"/>
    </source>
</evidence>
<feature type="domain" description="HTH araC/xylS-type" evidence="12">
    <location>
        <begin position="86"/>
        <end position="146"/>
    </location>
</feature>
<evidence type="ECO:0000313" key="14">
    <source>
        <dbReference type="Proteomes" id="UP000250140"/>
    </source>
</evidence>
<dbReference type="InterPro" id="IPR009057">
    <property type="entry name" value="Homeodomain-like_sf"/>
</dbReference>
<dbReference type="PIRSF" id="PIRSF000408">
    <property type="entry name" value="Alkyltransferas_AdaA"/>
    <property type="match status" value="1"/>
</dbReference>
<dbReference type="InterPro" id="IPR018060">
    <property type="entry name" value="HTH_AraC"/>
</dbReference>
<evidence type="ECO:0000256" key="11">
    <source>
        <dbReference type="ARBA" id="ARBA00023204"/>
    </source>
</evidence>
<dbReference type="GO" id="GO:0008270">
    <property type="term" value="F:zinc ion binding"/>
    <property type="evidence" value="ECO:0007669"/>
    <property type="project" value="InterPro"/>
</dbReference>
<evidence type="ECO:0000256" key="1">
    <source>
        <dbReference type="ARBA" id="ARBA00001947"/>
    </source>
</evidence>
<gene>
    <name evidence="13" type="ORF">AOQ84DRAFT_260740</name>
</gene>
<evidence type="ECO:0000256" key="3">
    <source>
        <dbReference type="ARBA" id="ARBA00022679"/>
    </source>
</evidence>
<keyword evidence="5" id="KW-0227">DNA damage</keyword>
<feature type="non-terminal residue" evidence="13">
    <location>
        <position position="146"/>
    </location>
</feature>
<dbReference type="InterPro" id="IPR004026">
    <property type="entry name" value="Ada_DNA_repair_Zn-bd"/>
</dbReference>
<keyword evidence="2" id="KW-0489">Methyltransferase</keyword>
<dbReference type="InterPro" id="IPR016220">
    <property type="entry name" value="Me-P-triester_DNA_alkyl-Trfase"/>
</dbReference>
<keyword evidence="11" id="KW-0234">DNA repair</keyword>
<dbReference type="FunFam" id="3.40.10.10:FF:000001">
    <property type="entry name" value="DNA-3-methyladenine glycosylase 2"/>
    <property type="match status" value="1"/>
</dbReference>
<name>A0A8E2F5P6_9PEZI</name>
<keyword evidence="6" id="KW-0862">Zinc</keyword>
<keyword evidence="4" id="KW-0479">Metal-binding</keyword>
<evidence type="ECO:0000256" key="9">
    <source>
        <dbReference type="ARBA" id="ARBA00023159"/>
    </source>
</evidence>
<evidence type="ECO:0000256" key="7">
    <source>
        <dbReference type="ARBA" id="ARBA00023015"/>
    </source>
</evidence>
<reference evidence="13 14" key="1">
    <citation type="journal article" date="2016" name="Nat. Commun.">
        <title>Ectomycorrhizal ecology is imprinted in the genome of the dominant symbiotic fungus Cenococcum geophilum.</title>
        <authorList>
            <consortium name="DOE Joint Genome Institute"/>
            <person name="Peter M."/>
            <person name="Kohler A."/>
            <person name="Ohm R.A."/>
            <person name="Kuo A."/>
            <person name="Krutzmann J."/>
            <person name="Morin E."/>
            <person name="Arend M."/>
            <person name="Barry K.W."/>
            <person name="Binder M."/>
            <person name="Choi C."/>
            <person name="Clum A."/>
            <person name="Copeland A."/>
            <person name="Grisel N."/>
            <person name="Haridas S."/>
            <person name="Kipfer T."/>
            <person name="LaButti K."/>
            <person name="Lindquist E."/>
            <person name="Lipzen A."/>
            <person name="Maire R."/>
            <person name="Meier B."/>
            <person name="Mihaltcheva S."/>
            <person name="Molinier V."/>
            <person name="Murat C."/>
            <person name="Poggeler S."/>
            <person name="Quandt C.A."/>
            <person name="Sperisen C."/>
            <person name="Tritt A."/>
            <person name="Tisserant E."/>
            <person name="Crous P.W."/>
            <person name="Henrissat B."/>
            <person name="Nehls U."/>
            <person name="Egli S."/>
            <person name="Spatafora J.W."/>
            <person name="Grigoriev I.V."/>
            <person name="Martin F.M."/>
        </authorList>
    </citation>
    <scope>NUCLEOTIDE SEQUENCE [LARGE SCALE GENOMIC DNA]</scope>
    <source>
        <strain evidence="13 14">CBS 207.34</strain>
    </source>
</reference>
<protein>
    <recommendedName>
        <fullName evidence="12">HTH araC/xylS-type domain-containing protein</fullName>
    </recommendedName>
</protein>
<evidence type="ECO:0000256" key="4">
    <source>
        <dbReference type="ARBA" id="ARBA00022723"/>
    </source>
</evidence>
<sequence length="146" mass="16444">MMTFSTTQSRWRALTTRDATADGHFVYSVKSTGIYCRPSCSARLARRANVGFYQTAAEAEQAGFRACKRCKPESGSRDDPQERAVEKARMLIAEATKSKNAEAIRLQDLATHVGLTPRYFHKIFKDKMGVTPKEYARLNKKESTNT</sequence>
<dbReference type="Proteomes" id="UP000250140">
    <property type="component" value="Unassembled WGS sequence"/>
</dbReference>
<dbReference type="GO" id="GO:0043565">
    <property type="term" value="F:sequence-specific DNA binding"/>
    <property type="evidence" value="ECO:0007669"/>
    <property type="project" value="InterPro"/>
</dbReference>
<organism evidence="13 14">
    <name type="scientific">Glonium stellatum</name>
    <dbReference type="NCBI Taxonomy" id="574774"/>
    <lineage>
        <taxon>Eukaryota</taxon>
        <taxon>Fungi</taxon>
        <taxon>Dikarya</taxon>
        <taxon>Ascomycota</taxon>
        <taxon>Pezizomycotina</taxon>
        <taxon>Dothideomycetes</taxon>
        <taxon>Pleosporomycetidae</taxon>
        <taxon>Gloniales</taxon>
        <taxon>Gloniaceae</taxon>
        <taxon>Glonium</taxon>
    </lineage>
</organism>
<keyword evidence="10" id="KW-0804">Transcription</keyword>
<dbReference type="GO" id="GO:0006307">
    <property type="term" value="P:DNA alkylation repair"/>
    <property type="evidence" value="ECO:0007669"/>
    <property type="project" value="UniProtKB-ARBA"/>
</dbReference>
<keyword evidence="8" id="KW-0238">DNA-binding</keyword>
<accession>A0A8E2F5P6</accession>
<evidence type="ECO:0000256" key="10">
    <source>
        <dbReference type="ARBA" id="ARBA00023163"/>
    </source>
</evidence>
<dbReference type="Gene3D" id="3.40.10.10">
    <property type="entry name" value="DNA Methylphosphotriester Repair Domain"/>
    <property type="match status" value="1"/>
</dbReference>
<evidence type="ECO:0000256" key="5">
    <source>
        <dbReference type="ARBA" id="ARBA00022763"/>
    </source>
</evidence>
<evidence type="ECO:0000259" key="12">
    <source>
        <dbReference type="PROSITE" id="PS01124"/>
    </source>
</evidence>
<dbReference type="AlphaFoldDB" id="A0A8E2F5P6"/>
<dbReference type="Pfam" id="PF02805">
    <property type="entry name" value="Ada_Zn_binding"/>
    <property type="match status" value="1"/>
</dbReference>
<dbReference type="Gene3D" id="1.10.10.60">
    <property type="entry name" value="Homeodomain-like"/>
    <property type="match status" value="1"/>
</dbReference>
<keyword evidence="14" id="KW-1185">Reference proteome</keyword>
<dbReference type="SUPFAM" id="SSF46689">
    <property type="entry name" value="Homeodomain-like"/>
    <property type="match status" value="1"/>
</dbReference>
<dbReference type="GO" id="GO:0008168">
    <property type="term" value="F:methyltransferase activity"/>
    <property type="evidence" value="ECO:0007669"/>
    <property type="project" value="UniProtKB-KW"/>
</dbReference>
<keyword evidence="9" id="KW-0010">Activator</keyword>
<evidence type="ECO:0000313" key="13">
    <source>
        <dbReference type="EMBL" id="OCL11026.1"/>
    </source>
</evidence>
<dbReference type="SUPFAM" id="SSF57884">
    <property type="entry name" value="Ada DNA repair protein, N-terminal domain (N-Ada 10)"/>
    <property type="match status" value="1"/>
</dbReference>
<evidence type="ECO:0000256" key="6">
    <source>
        <dbReference type="ARBA" id="ARBA00022833"/>
    </source>
</evidence>
<dbReference type="InterPro" id="IPR035451">
    <property type="entry name" value="Ada-like_dom_sf"/>
</dbReference>
<dbReference type="EMBL" id="KV749127">
    <property type="protein sequence ID" value="OCL11026.1"/>
    <property type="molecule type" value="Genomic_DNA"/>
</dbReference>
<keyword evidence="3" id="KW-0808">Transferase</keyword>
<dbReference type="PROSITE" id="PS01124">
    <property type="entry name" value="HTH_ARAC_FAMILY_2"/>
    <property type="match status" value="1"/>
</dbReference>
<dbReference type="GO" id="GO:0032259">
    <property type="term" value="P:methylation"/>
    <property type="evidence" value="ECO:0007669"/>
    <property type="project" value="UniProtKB-KW"/>
</dbReference>
<dbReference type="OrthoDB" id="2447880at2759"/>
<proteinExistence type="predicted"/>
<comment type="cofactor">
    <cofactor evidence="1">
        <name>Zn(2+)</name>
        <dbReference type="ChEBI" id="CHEBI:29105"/>
    </cofactor>
</comment>
<evidence type="ECO:0000256" key="8">
    <source>
        <dbReference type="ARBA" id="ARBA00023125"/>
    </source>
</evidence>
<dbReference type="Pfam" id="PF00165">
    <property type="entry name" value="HTH_AraC"/>
    <property type="match status" value="1"/>
</dbReference>
<dbReference type="GO" id="GO:0003700">
    <property type="term" value="F:DNA-binding transcription factor activity"/>
    <property type="evidence" value="ECO:0007669"/>
    <property type="project" value="InterPro"/>
</dbReference>
<keyword evidence="7" id="KW-0805">Transcription regulation</keyword>